<reference evidence="2" key="1">
    <citation type="journal article" date="2015" name="Nature">
        <title>Complex archaea that bridge the gap between prokaryotes and eukaryotes.</title>
        <authorList>
            <person name="Spang A."/>
            <person name="Saw J.H."/>
            <person name="Jorgensen S.L."/>
            <person name="Zaremba-Niedzwiedzka K."/>
            <person name="Martijn J."/>
            <person name="Lind A.E."/>
            <person name="van Eijk R."/>
            <person name="Schleper C."/>
            <person name="Guy L."/>
            <person name="Ettema T.J."/>
        </authorList>
    </citation>
    <scope>NUCLEOTIDE SEQUENCE</scope>
</reference>
<comment type="caution">
    <text evidence="2">The sequence shown here is derived from an EMBL/GenBank/DDBJ whole genome shotgun (WGS) entry which is preliminary data.</text>
</comment>
<evidence type="ECO:0000313" key="2">
    <source>
        <dbReference type="EMBL" id="KKK52481.1"/>
    </source>
</evidence>
<name>A0A0F8YWU9_9ZZZZ</name>
<protein>
    <submittedName>
        <fullName evidence="2">Uncharacterized protein</fullName>
    </submittedName>
</protein>
<dbReference type="EMBL" id="LAZR01066997">
    <property type="protein sequence ID" value="KKK52481.1"/>
    <property type="molecule type" value="Genomic_DNA"/>
</dbReference>
<feature type="transmembrane region" description="Helical" evidence="1">
    <location>
        <begin position="6"/>
        <end position="25"/>
    </location>
</feature>
<sequence length="90" mass="10308">MIYITHEVLVLMLLLATMLGIYLGTHLGGWVARVYHHYFTPIIPHQLPPALRREIKSTHAQSLTLSSRVQAASIRRYLTNLTERLPGYRA</sequence>
<keyword evidence="1" id="KW-1133">Transmembrane helix</keyword>
<proteinExistence type="predicted"/>
<organism evidence="2">
    <name type="scientific">marine sediment metagenome</name>
    <dbReference type="NCBI Taxonomy" id="412755"/>
    <lineage>
        <taxon>unclassified sequences</taxon>
        <taxon>metagenomes</taxon>
        <taxon>ecological metagenomes</taxon>
    </lineage>
</organism>
<gene>
    <name evidence="2" type="ORF">LCGC14_3104470</name>
</gene>
<keyword evidence="1" id="KW-0472">Membrane</keyword>
<dbReference type="AlphaFoldDB" id="A0A0F8YWU9"/>
<evidence type="ECO:0000256" key="1">
    <source>
        <dbReference type="SAM" id="Phobius"/>
    </source>
</evidence>
<keyword evidence="1" id="KW-0812">Transmembrane</keyword>
<accession>A0A0F8YWU9</accession>